<name>A0A150N4F0_9BACL</name>
<evidence type="ECO:0000313" key="3">
    <source>
        <dbReference type="Proteomes" id="UP000075324"/>
    </source>
</evidence>
<feature type="transmembrane region" description="Helical" evidence="1">
    <location>
        <begin position="49"/>
        <end position="67"/>
    </location>
</feature>
<evidence type="ECO:0000256" key="1">
    <source>
        <dbReference type="SAM" id="Phobius"/>
    </source>
</evidence>
<proteinExistence type="predicted"/>
<dbReference type="Proteomes" id="UP000075324">
    <property type="component" value="Unassembled WGS sequence"/>
</dbReference>
<sequence length="145" mass="17141">MQLNDDGEGETMMAALFVSLLLCVISAAILLFVKEQIERIFFRWKDVPFLHVMNVLIAGGIVATSYYMFSDIDVHLSKMTWTKQFLYVYAGAIELFLPMYILGCWFIRKRKEREKKYTLSKDKKVLYINEKYLARRRDDYHSKTS</sequence>
<keyword evidence="1" id="KW-1133">Transmembrane helix</keyword>
<feature type="transmembrane region" description="Helical" evidence="1">
    <location>
        <begin position="12"/>
        <end position="33"/>
    </location>
</feature>
<protein>
    <submittedName>
        <fullName evidence="2">Uncharacterized protein</fullName>
    </submittedName>
</protein>
<accession>A0A150N4F0</accession>
<dbReference type="PATRIC" id="fig|153151.4.peg.2282"/>
<organism evidence="2 3">
    <name type="scientific">Parageobacillus toebii</name>
    <dbReference type="NCBI Taxonomy" id="153151"/>
    <lineage>
        <taxon>Bacteria</taxon>
        <taxon>Bacillati</taxon>
        <taxon>Bacillota</taxon>
        <taxon>Bacilli</taxon>
        <taxon>Bacillales</taxon>
        <taxon>Anoxybacillaceae</taxon>
        <taxon>Parageobacillus</taxon>
    </lineage>
</organism>
<comment type="caution">
    <text evidence="2">The sequence shown here is derived from an EMBL/GenBank/DDBJ whole genome shotgun (WGS) entry which is preliminary data.</text>
</comment>
<feature type="transmembrane region" description="Helical" evidence="1">
    <location>
        <begin position="87"/>
        <end position="107"/>
    </location>
</feature>
<keyword evidence="1" id="KW-0812">Transmembrane</keyword>
<keyword evidence="1" id="KW-0472">Membrane</keyword>
<gene>
    <name evidence="2" type="ORF">B4110_1991</name>
</gene>
<evidence type="ECO:0000313" key="2">
    <source>
        <dbReference type="EMBL" id="KYD31575.1"/>
    </source>
</evidence>
<dbReference type="EMBL" id="LQYW01000034">
    <property type="protein sequence ID" value="KYD31575.1"/>
    <property type="molecule type" value="Genomic_DNA"/>
</dbReference>
<reference evidence="2 3" key="1">
    <citation type="submission" date="2016-01" db="EMBL/GenBank/DDBJ databases">
        <title>Draft Genome Sequences of Seven Thermophilic Sporeformers Isolated from Foods.</title>
        <authorList>
            <person name="Berendsen E.M."/>
            <person name="Wells-Bennik M.H."/>
            <person name="Krawcyk A.O."/>
            <person name="De Jong A."/>
            <person name="Holsappel S."/>
            <person name="Eijlander R.T."/>
            <person name="Kuipers O.P."/>
        </authorList>
    </citation>
    <scope>NUCLEOTIDE SEQUENCE [LARGE SCALE GENOMIC DNA]</scope>
    <source>
        <strain evidence="2 3">B4110</strain>
    </source>
</reference>
<dbReference type="AlphaFoldDB" id="A0A150N4F0"/>